<evidence type="ECO:0000313" key="3">
    <source>
        <dbReference type="Proteomes" id="UP001438707"/>
    </source>
</evidence>
<sequence length="1317" mass="139908">MAPIQSQEPMSISIRSATGSLKPQVPLLPSMHLKDTSAAQQSVQESLSSALSSTFPALTAQYSRGPKKDAKASRQAIMDLLHPEQPPLLVNTHFAPEGRPYSGAAATAPPPASEFRLRPITKPSQARSPPNPPSLLPDKTQPAISPNEMQPIVGQGVQLLDDSPPREEGMDSIDPAWFRSTGARPDLQAATSVGPTWDSPETSKNPRGVSGRIPIAPLPAMSLPAPLRMGPKSLASADLEADQVAPQAPLSLQKSMEVLARLRAPSGGPGQDTALWLQLTASGATANADEPVGQANVFPASADAHHPSAVQRPKPNSHEAETLQPPRTPKRSECPTKGNRPGREPSLDGSWLQDLMEHEMAMLDEATLAAKEALHAHGIQRHALPLRLPLNARQFADRLAVCIRDSAGVPTLLALPSDRPSLRQEAVAVEMLLTDAIAQPPHSLELAAAWRAHSLLEFCNTSMTALSAGGIPQASHAWATAPASMPNLPTTSLPARPAGGPVQSALIIRQPSRAQTEGPLNRTQTLGGTGTGSHTASRTDPAINILTQSLRRPQRVAFNLISGVPGSPSHASTPLQPPGNHSITHAAGSLAWDMHCVGCLAAAASVAMADLVRQVEVGCAQRGRSLALTWNLQTACTEAALSRAESITEAATDLQAHCEAQAMQLDTESKTASALRREVSRRRQECEAQKTDYLKLHDVLEDRLVQLNTVKGELAQINAWSKRRMARLRWQHAIATITTLRAMGHSEIPKPDPFAVEAPARSNSNLLSQMEATETLARDTAKVQRRKSIMVKAVEEFKNAQLDASEGRRGFNAVGKLSGSEMLSLASSGSEEQAAALMTSLSPEARAMLLINLDTKRRRCVLKAMKHEQNAAILVSMNQASRKSILEDLDANGDMHGTMDVIRKRPQFTSKWIVGLTGKELEAEIAALSSEQMTALLTHLKPHLAAELLQELGPRMAAKPLQRLSVDNAGRVLSAMSPRAAVSNLLVADNPWAFNTLKSMKESAAQAILDNVDIDSAAQLMNGLVERDRLTFMDILPEDLREDVQNAFQARQARKWGGNAALEGLAALEAIPDPEQMAPFKSIGFSEKVRLLSAMTPAQISAILGIYTKEDAANMIDSMAPGVRDAIMNTLMEPALHAVEAVARQATLGDKNDASVEEVLRAASETIEQLNSFSRLASIASQGSIQPDSARATTPSKSPSHMPASPRTAAPDDSQAASLSDSAGLGALSAEAALHSPDITDASPHVQAGREEAALPSHAASISHPGRRGSSGIDHHGKAATDSSHTPKGSRYADSSGEAAVVAAVRAKLASGSGKLP</sequence>
<gene>
    <name evidence="2" type="ORF">WJX74_000684</name>
</gene>
<feature type="compositionally biased region" description="Low complexity" evidence="1">
    <location>
        <begin position="1209"/>
        <end position="1221"/>
    </location>
</feature>
<feature type="region of interest" description="Disordered" evidence="1">
    <location>
        <begin position="511"/>
        <end position="538"/>
    </location>
</feature>
<feature type="region of interest" description="Disordered" evidence="1">
    <location>
        <begin position="190"/>
        <end position="211"/>
    </location>
</feature>
<proteinExistence type="predicted"/>
<feature type="region of interest" description="Disordered" evidence="1">
    <location>
        <begin position="304"/>
        <end position="349"/>
    </location>
</feature>
<comment type="caution">
    <text evidence="2">The sequence shown here is derived from an EMBL/GenBank/DDBJ whole genome shotgun (WGS) entry which is preliminary data.</text>
</comment>
<feature type="compositionally biased region" description="Polar residues" evidence="1">
    <location>
        <begin position="190"/>
        <end position="205"/>
    </location>
</feature>
<evidence type="ECO:0000256" key="1">
    <source>
        <dbReference type="SAM" id="MobiDB-lite"/>
    </source>
</evidence>
<evidence type="ECO:0000313" key="2">
    <source>
        <dbReference type="EMBL" id="KAK9821477.1"/>
    </source>
</evidence>
<dbReference type="Gene3D" id="1.10.220.30">
    <property type="match status" value="1"/>
</dbReference>
<dbReference type="EMBL" id="JALJOS010000037">
    <property type="protein sequence ID" value="KAK9821477.1"/>
    <property type="molecule type" value="Genomic_DNA"/>
</dbReference>
<name>A0AAW1QJE2_9CHLO</name>
<feature type="compositionally biased region" description="Polar residues" evidence="1">
    <location>
        <begin position="1181"/>
        <end position="1199"/>
    </location>
</feature>
<feature type="region of interest" description="Disordered" evidence="1">
    <location>
        <begin position="1181"/>
        <end position="1221"/>
    </location>
</feature>
<evidence type="ECO:0008006" key="4">
    <source>
        <dbReference type="Google" id="ProtNLM"/>
    </source>
</evidence>
<organism evidence="2 3">
    <name type="scientific">Apatococcus lobatus</name>
    <dbReference type="NCBI Taxonomy" id="904363"/>
    <lineage>
        <taxon>Eukaryota</taxon>
        <taxon>Viridiplantae</taxon>
        <taxon>Chlorophyta</taxon>
        <taxon>core chlorophytes</taxon>
        <taxon>Trebouxiophyceae</taxon>
        <taxon>Chlorellales</taxon>
        <taxon>Chlorellaceae</taxon>
        <taxon>Apatococcus</taxon>
    </lineage>
</organism>
<protein>
    <recommendedName>
        <fullName evidence="4">Magnesium transporter MgtE intracellular domain-containing protein</fullName>
    </recommendedName>
</protein>
<dbReference type="SUPFAM" id="SSF158791">
    <property type="entry name" value="MgtE N-terminal domain-like"/>
    <property type="match status" value="1"/>
</dbReference>
<keyword evidence="3" id="KW-1185">Reference proteome</keyword>
<accession>A0AAW1QJE2</accession>
<dbReference type="Proteomes" id="UP001438707">
    <property type="component" value="Unassembled WGS sequence"/>
</dbReference>
<feature type="region of interest" description="Disordered" evidence="1">
    <location>
        <begin position="95"/>
        <end position="148"/>
    </location>
</feature>
<feature type="region of interest" description="Disordered" evidence="1">
    <location>
        <begin position="1239"/>
        <end position="1299"/>
    </location>
</feature>
<feature type="compositionally biased region" description="Polar residues" evidence="1">
    <location>
        <begin position="521"/>
        <end position="538"/>
    </location>
</feature>
<reference evidence="2 3" key="1">
    <citation type="journal article" date="2024" name="Nat. Commun.">
        <title>Phylogenomics reveals the evolutionary origins of lichenization in chlorophyte algae.</title>
        <authorList>
            <person name="Puginier C."/>
            <person name="Libourel C."/>
            <person name="Otte J."/>
            <person name="Skaloud P."/>
            <person name="Haon M."/>
            <person name="Grisel S."/>
            <person name="Petersen M."/>
            <person name="Berrin J.G."/>
            <person name="Delaux P.M."/>
            <person name="Dal Grande F."/>
            <person name="Keller J."/>
        </authorList>
    </citation>
    <scope>NUCLEOTIDE SEQUENCE [LARGE SCALE GENOMIC DNA]</scope>
    <source>
        <strain evidence="2 3">SAG 2145</strain>
    </source>
</reference>